<keyword evidence="3" id="KW-0418">Kinase</keyword>
<evidence type="ECO:0000256" key="2">
    <source>
        <dbReference type="ARBA" id="ARBA00022679"/>
    </source>
</evidence>
<dbReference type="InterPro" id="IPR011611">
    <property type="entry name" value="PfkB_dom"/>
</dbReference>
<name>A0A6J7QQW3_9ZZZZ</name>
<dbReference type="InterPro" id="IPR002139">
    <property type="entry name" value="Ribo/fructo_kinase"/>
</dbReference>
<keyword evidence="2" id="KW-0808">Transferase</keyword>
<dbReference type="SUPFAM" id="SSF53613">
    <property type="entry name" value="Ribokinase-like"/>
    <property type="match status" value="1"/>
</dbReference>
<feature type="domain" description="Carbohydrate kinase PfkB" evidence="5">
    <location>
        <begin position="8"/>
        <end position="313"/>
    </location>
</feature>
<dbReference type="AlphaFoldDB" id="A0A6J7QQW3"/>
<evidence type="ECO:0000256" key="4">
    <source>
        <dbReference type="SAM" id="MobiDB-lite"/>
    </source>
</evidence>
<dbReference type="CDD" id="cd01166">
    <property type="entry name" value="KdgK"/>
    <property type="match status" value="1"/>
</dbReference>
<evidence type="ECO:0000259" key="5">
    <source>
        <dbReference type="Pfam" id="PF00294"/>
    </source>
</evidence>
<accession>A0A6J7QQW3</accession>
<dbReference type="PROSITE" id="PS00584">
    <property type="entry name" value="PFKB_KINASES_2"/>
    <property type="match status" value="1"/>
</dbReference>
<dbReference type="GO" id="GO:0016301">
    <property type="term" value="F:kinase activity"/>
    <property type="evidence" value="ECO:0007669"/>
    <property type="project" value="UniProtKB-KW"/>
</dbReference>
<dbReference type="InterPro" id="IPR029056">
    <property type="entry name" value="Ribokinase-like"/>
</dbReference>
<proteinExistence type="inferred from homology"/>
<feature type="region of interest" description="Disordered" evidence="4">
    <location>
        <begin position="230"/>
        <end position="258"/>
    </location>
</feature>
<gene>
    <name evidence="6" type="ORF">UFOPK4061_01296</name>
</gene>
<evidence type="ECO:0000313" key="6">
    <source>
        <dbReference type="EMBL" id="CAB5019351.1"/>
    </source>
</evidence>
<dbReference type="PANTHER" id="PTHR43320:SF3">
    <property type="entry name" value="CARBOHYDRATE KINASE PFKB DOMAIN-CONTAINING PROTEIN"/>
    <property type="match status" value="1"/>
</dbReference>
<dbReference type="InterPro" id="IPR052700">
    <property type="entry name" value="Carb_kinase_PfkB-like"/>
</dbReference>
<evidence type="ECO:0000256" key="1">
    <source>
        <dbReference type="ARBA" id="ARBA00010688"/>
    </source>
</evidence>
<evidence type="ECO:0000256" key="3">
    <source>
        <dbReference type="ARBA" id="ARBA00022777"/>
    </source>
</evidence>
<organism evidence="6">
    <name type="scientific">freshwater metagenome</name>
    <dbReference type="NCBI Taxonomy" id="449393"/>
    <lineage>
        <taxon>unclassified sequences</taxon>
        <taxon>metagenomes</taxon>
        <taxon>ecological metagenomes</taxon>
    </lineage>
</organism>
<dbReference type="Gene3D" id="3.40.1190.20">
    <property type="match status" value="1"/>
</dbReference>
<dbReference type="EMBL" id="CAFBPD010000239">
    <property type="protein sequence ID" value="CAB5019351.1"/>
    <property type="molecule type" value="Genomic_DNA"/>
</dbReference>
<sequence>MTPRFHLLGDVMVDITALVVEPINYASDTPARVSLQAGGAAANTACWLAHDGHEATLLGAIGDDAFGSLVRNHLAALQVTDLLVTMPGSTTGTCVVIVDASGERTMLPDPGANAGLTTRDLPGSAFRSGDHLHLSGYTLLHAETRAIGMDALRRARDAGMTTSLDPASAAPLAKEPNILDPAISLIDVLIANEAEAEVLTGFTDPYRALAALADRVPTVVVKLGRHGSIAHRTSADRTSPPGDRPDHVAPDAPGESASARAIDAEVVDTTGAGDAFAAGFLPAWAAGRPLHDCLNAAARSAARAVARVGAGPSAVPPGQ</sequence>
<comment type="similarity">
    <text evidence="1">Belongs to the carbohydrate kinase PfkB family.</text>
</comment>
<reference evidence="6" key="1">
    <citation type="submission" date="2020-05" db="EMBL/GenBank/DDBJ databases">
        <authorList>
            <person name="Chiriac C."/>
            <person name="Salcher M."/>
            <person name="Ghai R."/>
            <person name="Kavagutti S V."/>
        </authorList>
    </citation>
    <scope>NUCLEOTIDE SEQUENCE</scope>
</reference>
<dbReference type="InterPro" id="IPR002173">
    <property type="entry name" value="Carboh/pur_kinase_PfkB_CS"/>
</dbReference>
<dbReference type="PRINTS" id="PR00990">
    <property type="entry name" value="RIBOKINASE"/>
</dbReference>
<dbReference type="Pfam" id="PF00294">
    <property type="entry name" value="PfkB"/>
    <property type="match status" value="1"/>
</dbReference>
<dbReference type="PANTHER" id="PTHR43320">
    <property type="entry name" value="SUGAR KINASE"/>
    <property type="match status" value="1"/>
</dbReference>
<protein>
    <submittedName>
        <fullName evidence="6">Unannotated protein</fullName>
    </submittedName>
</protein>
<dbReference type="PROSITE" id="PS00583">
    <property type="entry name" value="PFKB_KINASES_1"/>
    <property type="match status" value="1"/>
</dbReference>